<accession>A0A1V1P366</accession>
<name>A0A1V1P366_9BACT</name>
<dbReference type="GO" id="GO:0006313">
    <property type="term" value="P:DNA transposition"/>
    <property type="evidence" value="ECO:0007669"/>
    <property type="project" value="InterPro"/>
</dbReference>
<dbReference type="InterPro" id="IPR002559">
    <property type="entry name" value="Transposase_11"/>
</dbReference>
<dbReference type="GO" id="GO:0003677">
    <property type="term" value="F:DNA binding"/>
    <property type="evidence" value="ECO:0007669"/>
    <property type="project" value="InterPro"/>
</dbReference>
<dbReference type="InterPro" id="IPR012337">
    <property type="entry name" value="RNaseH-like_sf"/>
</dbReference>
<dbReference type="EMBL" id="ATBP01000717">
    <property type="protein sequence ID" value="ETR69175.1"/>
    <property type="molecule type" value="Genomic_DNA"/>
</dbReference>
<feature type="domain" description="Transposase IS4-like" evidence="1">
    <location>
        <begin position="108"/>
        <end position="251"/>
    </location>
</feature>
<dbReference type="Proteomes" id="UP000189670">
    <property type="component" value="Unassembled WGS sequence"/>
</dbReference>
<reference evidence="3" key="1">
    <citation type="submission" date="2012-11" db="EMBL/GenBank/DDBJ databases">
        <authorList>
            <person name="Lucero-Rivera Y.E."/>
            <person name="Tovar-Ramirez D."/>
        </authorList>
    </citation>
    <scope>NUCLEOTIDE SEQUENCE [LARGE SCALE GENOMIC DNA]</scope>
    <source>
        <strain evidence="3">Araruama</strain>
    </source>
</reference>
<dbReference type="NCBIfam" id="NF033592">
    <property type="entry name" value="transpos_IS4_1"/>
    <property type="match status" value="1"/>
</dbReference>
<protein>
    <recommendedName>
        <fullName evidence="1">Transposase IS4-like domain-containing protein</fullName>
    </recommendedName>
</protein>
<dbReference type="GO" id="GO:0004803">
    <property type="term" value="F:transposase activity"/>
    <property type="evidence" value="ECO:0007669"/>
    <property type="project" value="InterPro"/>
</dbReference>
<evidence type="ECO:0000313" key="3">
    <source>
        <dbReference type="Proteomes" id="UP000189670"/>
    </source>
</evidence>
<evidence type="ECO:0000259" key="1">
    <source>
        <dbReference type="Pfam" id="PF01609"/>
    </source>
</evidence>
<dbReference type="InterPro" id="IPR047952">
    <property type="entry name" value="Transpos_IS4"/>
</dbReference>
<gene>
    <name evidence="2" type="ORF">OMM_04104</name>
</gene>
<sequence length="284" mass="33019">MDEIISPYFTQEELEILSRESGFVKRTSKLSGSIFLELIIFNSEQLKKQSLNDLTTTLSNKYQIDITKQSLNERFNKYAVTFVQMALEKMLNSQIDRDKLFEIEGVNRILLKDSVCFQLDESFADKYPGSGGSASKAAVRIQFEYDLLNGKINDLSLNPYTRQDATDSLETIDLTQEGDLIIRDLAYMSINVLKKIKGMFICRLKSQLSAYELNEETGEYILIDFKSIYKELRSKQMNKLEKVVYLGKDKIKVRLFIYLLPEEEYARRIRKAKKRMQAKQKVNN</sequence>
<dbReference type="SUPFAM" id="SSF53098">
    <property type="entry name" value="Ribonuclease H-like"/>
    <property type="match status" value="1"/>
</dbReference>
<organism evidence="2 3">
    <name type="scientific">Candidatus Magnetoglobus multicellularis str. Araruama</name>
    <dbReference type="NCBI Taxonomy" id="890399"/>
    <lineage>
        <taxon>Bacteria</taxon>
        <taxon>Pseudomonadati</taxon>
        <taxon>Thermodesulfobacteriota</taxon>
        <taxon>Desulfobacteria</taxon>
        <taxon>Desulfobacterales</taxon>
        <taxon>Desulfobacteraceae</taxon>
        <taxon>Candidatus Magnetoglobus</taxon>
    </lineage>
</organism>
<comment type="caution">
    <text evidence="2">The sequence shown here is derived from an EMBL/GenBank/DDBJ whole genome shotgun (WGS) entry which is preliminary data.</text>
</comment>
<dbReference type="Pfam" id="PF01609">
    <property type="entry name" value="DDE_Tnp_1"/>
    <property type="match status" value="1"/>
</dbReference>
<evidence type="ECO:0000313" key="2">
    <source>
        <dbReference type="EMBL" id="ETR69175.1"/>
    </source>
</evidence>
<dbReference type="AlphaFoldDB" id="A0A1V1P366"/>
<proteinExistence type="predicted"/>